<evidence type="ECO:0000313" key="2">
    <source>
        <dbReference type="EMBL" id="TWT87040.1"/>
    </source>
</evidence>
<dbReference type="SUPFAM" id="SSF54523">
    <property type="entry name" value="Pili subunits"/>
    <property type="match status" value="1"/>
</dbReference>
<keyword evidence="1" id="KW-1133">Transmembrane helix</keyword>
<evidence type="ECO:0000313" key="3">
    <source>
        <dbReference type="Proteomes" id="UP000316213"/>
    </source>
</evidence>
<sequence>MMRSIHRPSGMSLLEVVAAVVIASMLAVAGFSLMRDQSEVAHERICEGHRTALQSDAELYQRETGRWPGGTLAELATSDYTGTILPRCPMAPQGTTSNYRLVRERVVCQFHP</sequence>
<dbReference type="EMBL" id="SJPM01000029">
    <property type="protein sequence ID" value="TWT87040.1"/>
    <property type="molecule type" value="Genomic_DNA"/>
</dbReference>
<protein>
    <recommendedName>
        <fullName evidence="4">Type II secretion system protein G</fullName>
    </recommendedName>
</protein>
<dbReference type="AlphaFoldDB" id="A0A5C5ZIR0"/>
<dbReference type="Proteomes" id="UP000316213">
    <property type="component" value="Unassembled WGS sequence"/>
</dbReference>
<dbReference type="InterPro" id="IPR012902">
    <property type="entry name" value="N_methyl_site"/>
</dbReference>
<organism evidence="2 3">
    <name type="scientific">Neorhodopirellula pilleata</name>
    <dbReference type="NCBI Taxonomy" id="2714738"/>
    <lineage>
        <taxon>Bacteria</taxon>
        <taxon>Pseudomonadati</taxon>
        <taxon>Planctomycetota</taxon>
        <taxon>Planctomycetia</taxon>
        <taxon>Pirellulales</taxon>
        <taxon>Pirellulaceae</taxon>
        <taxon>Neorhodopirellula</taxon>
    </lineage>
</organism>
<keyword evidence="1" id="KW-0472">Membrane</keyword>
<dbReference type="InterPro" id="IPR045584">
    <property type="entry name" value="Pilin-like"/>
</dbReference>
<feature type="transmembrane region" description="Helical" evidence="1">
    <location>
        <begin position="12"/>
        <end position="34"/>
    </location>
</feature>
<keyword evidence="1" id="KW-0812">Transmembrane</keyword>
<proteinExistence type="predicted"/>
<dbReference type="OrthoDB" id="277268at2"/>
<evidence type="ECO:0008006" key="4">
    <source>
        <dbReference type="Google" id="ProtNLM"/>
    </source>
</evidence>
<dbReference type="RefSeq" id="WP_146582555.1">
    <property type="nucleotide sequence ID" value="NZ_SJPM01000029.1"/>
</dbReference>
<keyword evidence="3" id="KW-1185">Reference proteome</keyword>
<gene>
    <name evidence="2" type="ORF">Pla100_59910</name>
</gene>
<accession>A0A5C5ZIR0</accession>
<dbReference type="PROSITE" id="PS00409">
    <property type="entry name" value="PROKAR_NTER_METHYL"/>
    <property type="match status" value="1"/>
</dbReference>
<comment type="caution">
    <text evidence="2">The sequence shown here is derived from an EMBL/GenBank/DDBJ whole genome shotgun (WGS) entry which is preliminary data.</text>
</comment>
<reference evidence="2 3" key="1">
    <citation type="submission" date="2019-02" db="EMBL/GenBank/DDBJ databases">
        <title>Deep-cultivation of Planctomycetes and their phenomic and genomic characterization uncovers novel biology.</title>
        <authorList>
            <person name="Wiegand S."/>
            <person name="Jogler M."/>
            <person name="Boedeker C."/>
            <person name="Pinto D."/>
            <person name="Vollmers J."/>
            <person name="Rivas-Marin E."/>
            <person name="Kohn T."/>
            <person name="Peeters S.H."/>
            <person name="Heuer A."/>
            <person name="Rast P."/>
            <person name="Oberbeckmann S."/>
            <person name="Bunk B."/>
            <person name="Jeske O."/>
            <person name="Meyerdierks A."/>
            <person name="Storesund J.E."/>
            <person name="Kallscheuer N."/>
            <person name="Luecker S."/>
            <person name="Lage O.M."/>
            <person name="Pohl T."/>
            <person name="Merkel B.J."/>
            <person name="Hornburger P."/>
            <person name="Mueller R.-W."/>
            <person name="Bruemmer F."/>
            <person name="Labrenz M."/>
            <person name="Spormann A.M."/>
            <person name="Op Den Camp H."/>
            <person name="Overmann J."/>
            <person name="Amann R."/>
            <person name="Jetten M.S.M."/>
            <person name="Mascher T."/>
            <person name="Medema M.H."/>
            <person name="Devos D.P."/>
            <person name="Kaster A.-K."/>
            <person name="Ovreas L."/>
            <person name="Rohde M."/>
            <person name="Galperin M.Y."/>
            <person name="Jogler C."/>
        </authorList>
    </citation>
    <scope>NUCLEOTIDE SEQUENCE [LARGE SCALE GENOMIC DNA]</scope>
    <source>
        <strain evidence="2 3">Pla100</strain>
    </source>
</reference>
<evidence type="ECO:0000256" key="1">
    <source>
        <dbReference type="SAM" id="Phobius"/>
    </source>
</evidence>
<name>A0A5C5ZIR0_9BACT</name>